<dbReference type="EMBL" id="NHOG01000030">
    <property type="protein sequence ID" value="OVZ77156.1"/>
    <property type="molecule type" value="Genomic_DNA"/>
</dbReference>
<evidence type="ECO:0000313" key="2">
    <source>
        <dbReference type="EMBL" id="OVZ77156.1"/>
    </source>
</evidence>
<name>A0AB73Q0P1_YERKR</name>
<protein>
    <submittedName>
        <fullName evidence="2">Uncharacterized protein</fullName>
    </submittedName>
</protein>
<comment type="caution">
    <text evidence="2">The sequence shown here is derived from an EMBL/GenBank/DDBJ whole genome shotgun (WGS) entry which is preliminary data.</text>
</comment>
<proteinExistence type="predicted"/>
<gene>
    <name evidence="2" type="ORF">CBW52_21390</name>
</gene>
<organism evidence="2 3">
    <name type="scientific">Yersinia kristensenii</name>
    <dbReference type="NCBI Taxonomy" id="28152"/>
    <lineage>
        <taxon>Bacteria</taxon>
        <taxon>Pseudomonadati</taxon>
        <taxon>Pseudomonadota</taxon>
        <taxon>Gammaproteobacteria</taxon>
        <taxon>Enterobacterales</taxon>
        <taxon>Yersiniaceae</taxon>
        <taxon>Yersinia</taxon>
    </lineage>
</organism>
<sequence>MRWHGQTLTFATPVFVMAHFPLSTIIGIGVTLLGYWFGVLGLVGGAIAHLILTSGAQSRARRWEKLSSFK</sequence>
<reference evidence="2 3" key="1">
    <citation type="submission" date="2017-05" db="EMBL/GenBank/DDBJ databases">
        <title>Whole genome sequencing of Yersinia kristensenii.</title>
        <authorList>
            <person name="Campioni F."/>
        </authorList>
    </citation>
    <scope>NUCLEOTIDE SEQUENCE [LARGE SCALE GENOMIC DNA]</scope>
    <source>
        <strain evidence="2 3">CFSAN060538</strain>
    </source>
</reference>
<feature type="transmembrane region" description="Helical" evidence="1">
    <location>
        <begin position="7"/>
        <end position="28"/>
    </location>
</feature>
<feature type="transmembrane region" description="Helical" evidence="1">
    <location>
        <begin position="34"/>
        <end position="52"/>
    </location>
</feature>
<keyword evidence="3" id="KW-1185">Reference proteome</keyword>
<keyword evidence="1" id="KW-0472">Membrane</keyword>
<accession>A0AB73Q0P1</accession>
<evidence type="ECO:0000313" key="3">
    <source>
        <dbReference type="Proteomes" id="UP000195840"/>
    </source>
</evidence>
<keyword evidence="1" id="KW-0812">Transmembrane</keyword>
<evidence type="ECO:0000256" key="1">
    <source>
        <dbReference type="SAM" id="Phobius"/>
    </source>
</evidence>
<dbReference type="AlphaFoldDB" id="A0AB73Q0P1"/>
<keyword evidence="1" id="KW-1133">Transmembrane helix</keyword>
<dbReference type="Proteomes" id="UP000195840">
    <property type="component" value="Unassembled WGS sequence"/>
</dbReference>